<evidence type="ECO:0000313" key="2">
    <source>
        <dbReference type="Proteomes" id="UP000814140"/>
    </source>
</evidence>
<protein>
    <submittedName>
        <fullName evidence="1">Uncharacterized protein</fullName>
    </submittedName>
</protein>
<proteinExistence type="predicted"/>
<dbReference type="EMBL" id="MU277206">
    <property type="protein sequence ID" value="KAI0062656.1"/>
    <property type="molecule type" value="Genomic_DNA"/>
</dbReference>
<evidence type="ECO:0000313" key="1">
    <source>
        <dbReference type="EMBL" id="KAI0062656.1"/>
    </source>
</evidence>
<reference evidence="1" key="2">
    <citation type="journal article" date="2022" name="New Phytol.">
        <title>Evolutionary transition to the ectomycorrhizal habit in the genomes of a hyperdiverse lineage of mushroom-forming fungi.</title>
        <authorList>
            <person name="Looney B."/>
            <person name="Miyauchi S."/>
            <person name="Morin E."/>
            <person name="Drula E."/>
            <person name="Courty P.E."/>
            <person name="Kohler A."/>
            <person name="Kuo A."/>
            <person name="LaButti K."/>
            <person name="Pangilinan J."/>
            <person name="Lipzen A."/>
            <person name="Riley R."/>
            <person name="Andreopoulos W."/>
            <person name="He G."/>
            <person name="Johnson J."/>
            <person name="Nolan M."/>
            <person name="Tritt A."/>
            <person name="Barry K.W."/>
            <person name="Grigoriev I.V."/>
            <person name="Nagy L.G."/>
            <person name="Hibbett D."/>
            <person name="Henrissat B."/>
            <person name="Matheny P.B."/>
            <person name="Labbe J."/>
            <person name="Martin F.M."/>
        </authorList>
    </citation>
    <scope>NUCLEOTIDE SEQUENCE</scope>
    <source>
        <strain evidence="1">HHB10654</strain>
    </source>
</reference>
<gene>
    <name evidence="1" type="ORF">BV25DRAFT_1943026</name>
</gene>
<reference evidence="1" key="1">
    <citation type="submission" date="2021-03" db="EMBL/GenBank/DDBJ databases">
        <authorList>
            <consortium name="DOE Joint Genome Institute"/>
            <person name="Ahrendt S."/>
            <person name="Looney B.P."/>
            <person name="Miyauchi S."/>
            <person name="Morin E."/>
            <person name="Drula E."/>
            <person name="Courty P.E."/>
            <person name="Chicoki N."/>
            <person name="Fauchery L."/>
            <person name="Kohler A."/>
            <person name="Kuo A."/>
            <person name="Labutti K."/>
            <person name="Pangilinan J."/>
            <person name="Lipzen A."/>
            <person name="Riley R."/>
            <person name="Andreopoulos W."/>
            <person name="He G."/>
            <person name="Johnson J."/>
            <person name="Barry K.W."/>
            <person name="Grigoriev I.V."/>
            <person name="Nagy L."/>
            <person name="Hibbett D."/>
            <person name="Henrissat B."/>
            <person name="Matheny P.B."/>
            <person name="Labbe J."/>
            <person name="Martin F."/>
        </authorList>
    </citation>
    <scope>NUCLEOTIDE SEQUENCE</scope>
    <source>
        <strain evidence="1">HHB10654</strain>
    </source>
</reference>
<dbReference type="Proteomes" id="UP000814140">
    <property type="component" value="Unassembled WGS sequence"/>
</dbReference>
<accession>A0ACB8T3I2</accession>
<name>A0ACB8T3I2_9AGAM</name>
<comment type="caution">
    <text evidence="1">The sequence shown here is derived from an EMBL/GenBank/DDBJ whole genome shotgun (WGS) entry which is preliminary data.</text>
</comment>
<keyword evidence="2" id="KW-1185">Reference proteome</keyword>
<sequence length="393" mass="42813">MSFKFDFDLADDLDEDFDAIPASTLQPVRKAQPEADISEARLAPSKEIPLSELLATLPEAISYSPLAIPLSSGRQSITLARRDLFDARYQLIAQEGDANADTLEFLDAPSDLVPGVYEGGLKTWECSVDLADYLEGVVSEEGLWACGKFVLELGCGTAIPSVFLLHRLFSALPDAPNAYDPPATHFHLQDYNRSVLELVTLPNVVLAWYMSPLSAEFRLSVPTGSDHDEADASSTADPTTASELALTPALVSAFTGSLAKHHIHLRFFTGAWDTFDPQSILSSSAATSPDEKHCYDLILTSETIYKPDNLPSLLRVLRTAAGIDADPVDRLARLSLEGGTSTLCLVAAKLVYFGVGGGVEEFVRAIEEEHGTAETVWERREGVSRRVMKVRWP</sequence>
<organism evidence="1 2">
    <name type="scientific">Artomyces pyxidatus</name>
    <dbReference type="NCBI Taxonomy" id="48021"/>
    <lineage>
        <taxon>Eukaryota</taxon>
        <taxon>Fungi</taxon>
        <taxon>Dikarya</taxon>
        <taxon>Basidiomycota</taxon>
        <taxon>Agaricomycotina</taxon>
        <taxon>Agaricomycetes</taxon>
        <taxon>Russulales</taxon>
        <taxon>Auriscalpiaceae</taxon>
        <taxon>Artomyces</taxon>
    </lineage>
</organism>